<organism evidence="3 4">
    <name type="scientific">Longibacter salinarum</name>
    <dbReference type="NCBI Taxonomy" id="1850348"/>
    <lineage>
        <taxon>Bacteria</taxon>
        <taxon>Pseudomonadati</taxon>
        <taxon>Rhodothermota</taxon>
        <taxon>Rhodothermia</taxon>
        <taxon>Rhodothermales</taxon>
        <taxon>Salisaetaceae</taxon>
        <taxon>Longibacter</taxon>
    </lineage>
</organism>
<dbReference type="Proteomes" id="UP000220102">
    <property type="component" value="Unassembled WGS sequence"/>
</dbReference>
<dbReference type="CDD" id="cd00293">
    <property type="entry name" value="USP-like"/>
    <property type="match status" value="1"/>
</dbReference>
<dbReference type="PRINTS" id="PR01438">
    <property type="entry name" value="UNVRSLSTRESS"/>
</dbReference>
<comment type="similarity">
    <text evidence="1">Belongs to the universal stress protein A family.</text>
</comment>
<dbReference type="AlphaFoldDB" id="A0A2A8CUF1"/>
<reference evidence="3 4" key="1">
    <citation type="submission" date="2017-10" db="EMBL/GenBank/DDBJ databases">
        <title>Draft genome of Longibacter Salinarum.</title>
        <authorList>
            <person name="Goh K.M."/>
            <person name="Shamsir M.S."/>
            <person name="Lim S.W."/>
        </authorList>
    </citation>
    <scope>NUCLEOTIDE SEQUENCE [LARGE SCALE GENOMIC DNA]</scope>
    <source>
        <strain evidence="3 4">KCTC 52045</strain>
    </source>
</reference>
<dbReference type="PANTHER" id="PTHR46268">
    <property type="entry name" value="STRESS RESPONSE PROTEIN NHAX"/>
    <property type="match status" value="1"/>
</dbReference>
<dbReference type="PANTHER" id="PTHR46268:SF25">
    <property type="entry name" value="USPA DOMAIN PROTEIN"/>
    <property type="match status" value="1"/>
</dbReference>
<proteinExistence type="inferred from homology"/>
<dbReference type="RefSeq" id="WP_098077330.1">
    <property type="nucleotide sequence ID" value="NZ_PDEQ01000008.1"/>
</dbReference>
<evidence type="ECO:0000313" key="4">
    <source>
        <dbReference type="Proteomes" id="UP000220102"/>
    </source>
</evidence>
<gene>
    <name evidence="3" type="ORF">CRI94_14445</name>
</gene>
<keyword evidence="4" id="KW-1185">Reference proteome</keyword>
<dbReference type="EMBL" id="PDEQ01000008">
    <property type="protein sequence ID" value="PEN12236.1"/>
    <property type="molecule type" value="Genomic_DNA"/>
</dbReference>
<evidence type="ECO:0000256" key="1">
    <source>
        <dbReference type="ARBA" id="ARBA00008791"/>
    </source>
</evidence>
<accession>A0A2A8CUF1</accession>
<name>A0A2A8CUF1_9BACT</name>
<comment type="caution">
    <text evidence="3">The sequence shown here is derived from an EMBL/GenBank/DDBJ whole genome shotgun (WGS) entry which is preliminary data.</text>
</comment>
<dbReference type="OrthoDB" id="1493362at2"/>
<sequence>MHTPSSILIDVELPDPSPLPPALVKLVSSLRVVIVGWYEVPEQTSPEQAREQFEDEAGDALQEIATPFEEAGADVTQRLVFTGNVFDTVSRISVEENCDAVYIARPAKQLQNVLVPLRGTHNIEEIMAFVADLLKERETKVTMLHVIEKGESEEKVLSQIIEPARARITDQGIDDAMLSDRLIASDDPADVIIEEAEKYDLVVLGETEPTIRDILFGTVPERIATNSNVPVMVVRHLADEEPAAEATS</sequence>
<evidence type="ECO:0000313" key="3">
    <source>
        <dbReference type="EMBL" id="PEN12236.1"/>
    </source>
</evidence>
<feature type="domain" description="UspA" evidence="2">
    <location>
        <begin position="111"/>
        <end position="235"/>
    </location>
</feature>
<dbReference type="Gene3D" id="3.40.50.12370">
    <property type="match status" value="1"/>
</dbReference>
<dbReference type="SUPFAM" id="SSF52402">
    <property type="entry name" value="Adenine nucleotide alpha hydrolases-like"/>
    <property type="match status" value="2"/>
</dbReference>
<protein>
    <submittedName>
        <fullName evidence="3">Universal stress protein</fullName>
    </submittedName>
</protein>
<dbReference type="InterPro" id="IPR006015">
    <property type="entry name" value="Universal_stress_UspA"/>
</dbReference>
<dbReference type="InterPro" id="IPR006016">
    <property type="entry name" value="UspA"/>
</dbReference>
<dbReference type="Pfam" id="PF00582">
    <property type="entry name" value="Usp"/>
    <property type="match status" value="1"/>
</dbReference>
<evidence type="ECO:0000259" key="2">
    <source>
        <dbReference type="Pfam" id="PF00582"/>
    </source>
</evidence>